<dbReference type="PROSITE" id="PS51257">
    <property type="entry name" value="PROKAR_LIPOPROTEIN"/>
    <property type="match status" value="1"/>
</dbReference>
<evidence type="ECO:0008006" key="2">
    <source>
        <dbReference type="Google" id="ProtNLM"/>
    </source>
</evidence>
<organism evidence="1">
    <name type="scientific">marine sediment metagenome</name>
    <dbReference type="NCBI Taxonomy" id="412755"/>
    <lineage>
        <taxon>unclassified sequences</taxon>
        <taxon>metagenomes</taxon>
        <taxon>ecological metagenomes</taxon>
    </lineage>
</organism>
<dbReference type="AlphaFoldDB" id="A0A0F9DEK3"/>
<name>A0A0F9DEK3_9ZZZZ</name>
<accession>A0A0F9DEK3</accession>
<dbReference type="EMBL" id="LAZR01042072">
    <property type="protein sequence ID" value="KKL10413.1"/>
    <property type="molecule type" value="Genomic_DNA"/>
</dbReference>
<comment type="caution">
    <text evidence="1">The sequence shown here is derived from an EMBL/GenBank/DDBJ whole genome shotgun (WGS) entry which is preliminary data.</text>
</comment>
<protein>
    <recommendedName>
        <fullName evidence="2">Lipoprotein</fullName>
    </recommendedName>
</protein>
<gene>
    <name evidence="1" type="ORF">LCGC14_2556090</name>
</gene>
<feature type="non-terminal residue" evidence="1">
    <location>
        <position position="72"/>
    </location>
</feature>
<sequence>MRILVLLVAGILTACAMTTLTEQETAVCKGDQNCLVAALADKVVQEEYEREDRLIQRKEKIVSYILACHYAG</sequence>
<evidence type="ECO:0000313" key="1">
    <source>
        <dbReference type="EMBL" id="KKL10413.1"/>
    </source>
</evidence>
<proteinExistence type="predicted"/>
<reference evidence="1" key="1">
    <citation type="journal article" date="2015" name="Nature">
        <title>Complex archaea that bridge the gap between prokaryotes and eukaryotes.</title>
        <authorList>
            <person name="Spang A."/>
            <person name="Saw J.H."/>
            <person name="Jorgensen S.L."/>
            <person name="Zaremba-Niedzwiedzka K."/>
            <person name="Martijn J."/>
            <person name="Lind A.E."/>
            <person name="van Eijk R."/>
            <person name="Schleper C."/>
            <person name="Guy L."/>
            <person name="Ettema T.J."/>
        </authorList>
    </citation>
    <scope>NUCLEOTIDE SEQUENCE</scope>
</reference>